<dbReference type="PANTHER" id="PTHR14234">
    <property type="entry name" value="RIM BINDING PROTEIN-RELATED"/>
    <property type="match status" value="1"/>
</dbReference>
<feature type="domain" description="SH3" evidence="4">
    <location>
        <begin position="288"/>
        <end position="356"/>
    </location>
</feature>
<evidence type="ECO:0000256" key="1">
    <source>
        <dbReference type="ARBA" id="ARBA00022443"/>
    </source>
</evidence>
<evidence type="ECO:0000256" key="2">
    <source>
        <dbReference type="PROSITE-ProRule" id="PRU00192"/>
    </source>
</evidence>
<dbReference type="Pfam" id="PF07653">
    <property type="entry name" value="SH3_2"/>
    <property type="match status" value="2"/>
</dbReference>
<dbReference type="PROSITE" id="PS50002">
    <property type="entry name" value="SH3"/>
    <property type="match status" value="2"/>
</dbReference>
<feature type="region of interest" description="Disordered" evidence="3">
    <location>
        <begin position="118"/>
        <end position="155"/>
    </location>
</feature>
<proteinExistence type="predicted"/>
<feature type="region of interest" description="Disordered" evidence="3">
    <location>
        <begin position="506"/>
        <end position="630"/>
    </location>
</feature>
<dbReference type="InterPro" id="IPR040325">
    <property type="entry name" value="RIMBP1/2/3"/>
</dbReference>
<dbReference type="InterPro" id="IPR001452">
    <property type="entry name" value="SH3_domain"/>
</dbReference>
<dbReference type="PANTHER" id="PTHR14234:SF20">
    <property type="entry name" value="PERIPHERAL-TYPE BENZODIAZEPINE RECEPTOR-ASSOCIATED PROTEIN 1"/>
    <property type="match status" value="1"/>
</dbReference>
<name>A0ABD0X6A9_UMBPY</name>
<dbReference type="InterPro" id="IPR035753">
    <property type="entry name" value="RIM-BP_SH3_2"/>
</dbReference>
<feature type="compositionally biased region" description="Basic residues" evidence="3">
    <location>
        <begin position="608"/>
        <end position="630"/>
    </location>
</feature>
<dbReference type="AlphaFoldDB" id="A0ABD0X6A9"/>
<reference evidence="5 6" key="1">
    <citation type="submission" date="2024-06" db="EMBL/GenBank/DDBJ databases">
        <authorList>
            <person name="Pan Q."/>
            <person name="Wen M."/>
            <person name="Jouanno E."/>
            <person name="Zahm M."/>
            <person name="Klopp C."/>
            <person name="Cabau C."/>
            <person name="Louis A."/>
            <person name="Berthelot C."/>
            <person name="Parey E."/>
            <person name="Roest Crollius H."/>
            <person name="Montfort J."/>
            <person name="Robinson-Rechavi M."/>
            <person name="Bouchez O."/>
            <person name="Lampietro C."/>
            <person name="Lopez Roques C."/>
            <person name="Donnadieu C."/>
            <person name="Postlethwait J."/>
            <person name="Bobe J."/>
            <person name="Verreycken H."/>
            <person name="Guiguen Y."/>
        </authorList>
    </citation>
    <scope>NUCLEOTIDE SEQUENCE [LARGE SCALE GENOMIC DNA]</scope>
    <source>
        <strain evidence="5">Up_M1</strain>
        <tissue evidence="5">Testis</tissue>
    </source>
</reference>
<organism evidence="5 6">
    <name type="scientific">Umbra pygmaea</name>
    <name type="common">Eastern mudminnow</name>
    <dbReference type="NCBI Taxonomy" id="75934"/>
    <lineage>
        <taxon>Eukaryota</taxon>
        <taxon>Metazoa</taxon>
        <taxon>Chordata</taxon>
        <taxon>Craniata</taxon>
        <taxon>Vertebrata</taxon>
        <taxon>Euteleostomi</taxon>
        <taxon>Actinopterygii</taxon>
        <taxon>Neopterygii</taxon>
        <taxon>Teleostei</taxon>
        <taxon>Protacanthopterygii</taxon>
        <taxon>Esociformes</taxon>
        <taxon>Umbridae</taxon>
        <taxon>Umbra</taxon>
    </lineage>
</organism>
<dbReference type="InterPro" id="IPR035755">
    <property type="entry name" value="RIM-BP_SH3_3"/>
</dbReference>
<sequence>MSPPVAPAYQANLPSVPSGYEAMMSPPIVPAYQAKLGSVPSGYEAMMSPPIAPAYQAMQPLTYNINTLVSAALSPCQSPGPVAVMEQSRSGKESPGVPRSIVSITEFLQEEDYSRAMLSTPEPCPCPSKAPVAPADDFTNHQDSHLHPPKASSPMESEADYCMERSTARLVSMDEFIKQEQQPNFNTQPKGYAGGIVEPPYGAADASRGSDLSDILEEEEDDVYSDPPGPALPRGYTTGANREHCREPSMEAGAGCSGQAELSPRLNRADVRQQLKESMEPARPIGEHEVRIFVALFPYDPVNMSPNPDAAEEELPFREGQIIKIYGDKDSDGFYRGESSGRHGYVPCNMVSEIQVEDEETRETLLRQGFLSTAVNMEKMASGSEEDQGDVFQTALLSPPAHTSNRPSVESAALWEESLDLASQDPNQPGAAVVNLAATGPHRMKAIFDYDPRESSPNADIEAELTFSAGDIIYVFGDMDDDGFFYGDLNGHKGLVPSNFLQAAPEAAGKVSDPQAPPHAVTQSRRESQVIPGPCVNETTPDSVNPPPLHAGLTGPAQHLHLDPPASAAMIDPSSTDPGEGPRSPNPPHTPAECSPKPDQRDTSLPEKKKRGFFSKGKKLLKKLGSNKKD</sequence>
<dbReference type="SMART" id="SM00326">
    <property type="entry name" value="SH3"/>
    <property type="match status" value="2"/>
</dbReference>
<keyword evidence="1 2" id="KW-0728">SH3 domain</keyword>
<dbReference type="SUPFAM" id="SSF50044">
    <property type="entry name" value="SH3-domain"/>
    <property type="match status" value="2"/>
</dbReference>
<dbReference type="CDD" id="cd12012">
    <property type="entry name" value="SH3_RIM-BP_2"/>
    <property type="match status" value="1"/>
</dbReference>
<evidence type="ECO:0000313" key="6">
    <source>
        <dbReference type="Proteomes" id="UP001557470"/>
    </source>
</evidence>
<accession>A0ABD0X6A9</accession>
<feature type="compositionally biased region" description="Basic and acidic residues" evidence="3">
    <location>
        <begin position="596"/>
        <end position="607"/>
    </location>
</feature>
<dbReference type="Gene3D" id="2.30.30.40">
    <property type="entry name" value="SH3 Domains"/>
    <property type="match status" value="2"/>
</dbReference>
<dbReference type="Proteomes" id="UP001557470">
    <property type="component" value="Unassembled WGS sequence"/>
</dbReference>
<feature type="domain" description="SH3" evidence="4">
    <location>
        <begin position="439"/>
        <end position="506"/>
    </location>
</feature>
<dbReference type="EMBL" id="JAGEUA010000003">
    <property type="protein sequence ID" value="KAL0994784.1"/>
    <property type="molecule type" value="Genomic_DNA"/>
</dbReference>
<protein>
    <recommendedName>
        <fullName evidence="4">SH3 domain-containing protein</fullName>
    </recommendedName>
</protein>
<comment type="caution">
    <text evidence="5">The sequence shown here is derived from an EMBL/GenBank/DDBJ whole genome shotgun (WGS) entry which is preliminary data.</text>
</comment>
<keyword evidence="6" id="KW-1185">Reference proteome</keyword>
<evidence type="ECO:0000259" key="4">
    <source>
        <dbReference type="PROSITE" id="PS50002"/>
    </source>
</evidence>
<dbReference type="CDD" id="cd12013">
    <property type="entry name" value="SH3_RIM-BP_3"/>
    <property type="match status" value="1"/>
</dbReference>
<evidence type="ECO:0000256" key="3">
    <source>
        <dbReference type="SAM" id="MobiDB-lite"/>
    </source>
</evidence>
<dbReference type="FunFam" id="2.30.30.40:FF:000016">
    <property type="entry name" value="RIMS-binding protein 2 isoform X2"/>
    <property type="match status" value="1"/>
</dbReference>
<gene>
    <name evidence="5" type="ORF">UPYG_G00127120</name>
</gene>
<dbReference type="FunFam" id="2.30.30.40:FF:000023">
    <property type="entry name" value="RIMS-binding protein 2 isoform F"/>
    <property type="match status" value="1"/>
</dbReference>
<dbReference type="InterPro" id="IPR036028">
    <property type="entry name" value="SH3-like_dom_sf"/>
</dbReference>
<evidence type="ECO:0000313" key="5">
    <source>
        <dbReference type="EMBL" id="KAL0994784.1"/>
    </source>
</evidence>